<dbReference type="Pfam" id="PF09299">
    <property type="entry name" value="Mu-transpos_C"/>
    <property type="match status" value="1"/>
</dbReference>
<sequence>MSELVSSAQLAEMALPILPKSKQGIEHVAKRDGWPFEYIKGQGRGGRLKKFVLSGLPEEIQAAVRERQAEQLLAQSQPAVLPSVAKAKRPAAVRRMEQLGLPIDDYAMGLNDKQRDCAHARMALAAEVLRLHEVTGFGITDAVQFVVRQVESGQLSESLAYLVPVANARANNQRGISVRTLKGWVAAYRAATSPNERLAALAPRPTKKETPVVQIAWLADFMAHHCRPSAPKLAHSYQEFAKGWLATQPAYELPSLDTVRRVWKRLPQIMQQRGRMTGAAYKSLQPYIRRDWQALRPNDVWIGDGHSFKAKVQHPIHGQPFKPEVTVIIDGCTRMVVGFSFSLAESCVAVADALRIGIKHNGVPLMYYSDNGGGQTGKTIDHEITGLTARLGIHHETGLPGNPQGRGIIERWWQDNLIRLAAQYETFTGSSMDRSTQNLLYRKMDSAFNAWRQGKELTPEQQRYKAKLPSWQQFMADVMQCIADYNNRPHSELPKNAEGVHYTPLEYRDLRMQQENLAPDLLAEAELDVLFRPQEVRKAARGQIELFGNVYFSTELAELHGEDVRVAYDYDDAEWVYVYKMDGSFVCKAKVDGNKRAAMPITVRDQLAEKRAKGRIKRAENTIRLAKEETRPAIEHQPDFGLLVGNGNYEPVPAKKPQIFMFESDRDEWERQQAK</sequence>
<evidence type="ECO:0000259" key="1">
    <source>
        <dbReference type="PROSITE" id="PS50994"/>
    </source>
</evidence>
<dbReference type="InterPro" id="IPR001584">
    <property type="entry name" value="Integrase_cat-core"/>
</dbReference>
<dbReference type="Gene3D" id="1.10.10.60">
    <property type="entry name" value="Homeodomain-like"/>
    <property type="match status" value="1"/>
</dbReference>
<reference evidence="4" key="1">
    <citation type="submission" date="2016-05" db="EMBL/GenBank/DDBJ databases">
        <title>Draft genome of Corynebacterium afermentans subsp. afermentans LCDC 88199T.</title>
        <authorList>
            <person name="Bernier A.-M."/>
            <person name="Bernard K."/>
        </authorList>
    </citation>
    <scope>NUCLEOTIDE SEQUENCE [LARGE SCALE GENOMIC DNA]</scope>
    <source>
        <strain evidence="4">NML120819</strain>
    </source>
</reference>
<dbReference type="Gene3D" id="2.30.30.130">
    <property type="entry name" value="Transposase, Mu, C-terminal"/>
    <property type="match status" value="1"/>
</dbReference>
<dbReference type="SUPFAM" id="SSF50610">
    <property type="entry name" value="mu transposase, C-terminal domain"/>
    <property type="match status" value="1"/>
</dbReference>
<protein>
    <submittedName>
        <fullName evidence="3">Transposase</fullName>
    </submittedName>
</protein>
<dbReference type="GO" id="GO:0003677">
    <property type="term" value="F:DNA binding"/>
    <property type="evidence" value="ECO:0007669"/>
    <property type="project" value="InterPro"/>
</dbReference>
<dbReference type="InterPro" id="IPR036397">
    <property type="entry name" value="RNaseH_sf"/>
</dbReference>
<comment type="caution">
    <text evidence="3">The sequence shown here is derived from an EMBL/GenBank/DDBJ whole genome shotgun (WGS) entry which is preliminary data.</text>
</comment>
<evidence type="ECO:0000313" key="4">
    <source>
        <dbReference type="Proteomes" id="UP000078103"/>
    </source>
</evidence>
<dbReference type="Proteomes" id="UP000078103">
    <property type="component" value="Unassembled WGS sequence"/>
</dbReference>
<feature type="domain" description="HTH Mu-type" evidence="2">
    <location>
        <begin position="3"/>
        <end position="72"/>
    </location>
</feature>
<dbReference type="PROSITE" id="PS50994">
    <property type="entry name" value="INTEGRASE"/>
    <property type="match status" value="1"/>
</dbReference>
<proteinExistence type="predicted"/>
<gene>
    <name evidence="3" type="ORF">A7P89_01175</name>
</gene>
<dbReference type="PROSITE" id="PS51702">
    <property type="entry name" value="HTH_MU"/>
    <property type="match status" value="1"/>
</dbReference>
<dbReference type="InterPro" id="IPR009004">
    <property type="entry name" value="Transposase_Mu_C"/>
</dbReference>
<dbReference type="SUPFAM" id="SSF46955">
    <property type="entry name" value="Putative DNA-binding domain"/>
    <property type="match status" value="1"/>
</dbReference>
<dbReference type="EMBL" id="LXSH01000007">
    <property type="protein sequence ID" value="OAM24878.1"/>
    <property type="molecule type" value="Genomic_DNA"/>
</dbReference>
<organism evidence="3 4">
    <name type="scientific">Eikenella corrodens</name>
    <dbReference type="NCBI Taxonomy" id="539"/>
    <lineage>
        <taxon>Bacteria</taxon>
        <taxon>Pseudomonadati</taxon>
        <taxon>Pseudomonadota</taxon>
        <taxon>Betaproteobacteria</taxon>
        <taxon>Neisseriales</taxon>
        <taxon>Neisseriaceae</taxon>
        <taxon>Eikenella</taxon>
    </lineage>
</organism>
<dbReference type="Pfam" id="PF02316">
    <property type="entry name" value="HTH_Tnp_Mu_1"/>
    <property type="match status" value="1"/>
</dbReference>
<accession>A0A1A9RTE7</accession>
<dbReference type="InterPro" id="IPR015378">
    <property type="entry name" value="Transposase-like_Mu_C"/>
</dbReference>
<dbReference type="Gene3D" id="3.30.420.10">
    <property type="entry name" value="Ribonuclease H-like superfamily/Ribonuclease H"/>
    <property type="match status" value="1"/>
</dbReference>
<dbReference type="InterPro" id="IPR012337">
    <property type="entry name" value="RNaseH-like_sf"/>
</dbReference>
<name>A0A1A9RTE7_EIKCO</name>
<dbReference type="InterPro" id="IPR003314">
    <property type="entry name" value="Mu-type_HTH"/>
</dbReference>
<feature type="domain" description="Integrase catalytic" evidence="1">
    <location>
        <begin position="293"/>
        <end position="467"/>
    </location>
</feature>
<evidence type="ECO:0000313" key="3">
    <source>
        <dbReference type="EMBL" id="OAM24878.1"/>
    </source>
</evidence>
<evidence type="ECO:0000259" key="2">
    <source>
        <dbReference type="PROSITE" id="PS51702"/>
    </source>
</evidence>
<dbReference type="GO" id="GO:0015074">
    <property type="term" value="P:DNA integration"/>
    <property type="evidence" value="ECO:0007669"/>
    <property type="project" value="InterPro"/>
</dbReference>
<dbReference type="SUPFAM" id="SSF53098">
    <property type="entry name" value="Ribonuclease H-like"/>
    <property type="match status" value="1"/>
</dbReference>
<dbReference type="Gene3D" id="1.10.10.10">
    <property type="entry name" value="Winged helix-like DNA-binding domain superfamily/Winged helix DNA-binding domain"/>
    <property type="match status" value="1"/>
</dbReference>
<dbReference type="Pfam" id="PF00665">
    <property type="entry name" value="rve"/>
    <property type="match status" value="1"/>
</dbReference>
<dbReference type="InterPro" id="IPR036388">
    <property type="entry name" value="WH-like_DNA-bd_sf"/>
</dbReference>
<dbReference type="InterPro" id="IPR009061">
    <property type="entry name" value="DNA-bd_dom_put_sf"/>
</dbReference>
<dbReference type="AlphaFoldDB" id="A0A1A9RTE7"/>